<dbReference type="PROSITE" id="PS00211">
    <property type="entry name" value="ABC_TRANSPORTER_1"/>
    <property type="match status" value="1"/>
</dbReference>
<gene>
    <name evidence="14" type="primary">LOC117567462</name>
</gene>
<comment type="subcellular location">
    <subcellularLocation>
        <location evidence="1">Membrane</location>
        <topology evidence="1">Multi-pass membrane protein</topology>
    </subcellularLocation>
</comment>
<accession>A0A9C6W9G4</accession>
<dbReference type="InterPro" id="IPR013525">
    <property type="entry name" value="ABC2_TM"/>
</dbReference>
<dbReference type="InterPro" id="IPR005284">
    <property type="entry name" value="Pigment_permease/Abcg"/>
</dbReference>
<feature type="transmembrane region" description="Helical" evidence="11">
    <location>
        <begin position="679"/>
        <end position="697"/>
    </location>
</feature>
<dbReference type="Pfam" id="PF01061">
    <property type="entry name" value="ABC2_membrane"/>
    <property type="match status" value="1"/>
</dbReference>
<evidence type="ECO:0000313" key="14">
    <source>
        <dbReference type="RefSeq" id="XP_051864386.1"/>
    </source>
</evidence>
<keyword evidence="7" id="KW-0067">ATP-binding</keyword>
<evidence type="ECO:0000256" key="8">
    <source>
        <dbReference type="ARBA" id="ARBA00022989"/>
    </source>
</evidence>
<dbReference type="Pfam" id="PF00005">
    <property type="entry name" value="ABC_tran"/>
    <property type="match status" value="1"/>
</dbReference>
<keyword evidence="4" id="KW-0608">Pigment</keyword>
<evidence type="ECO:0000256" key="11">
    <source>
        <dbReference type="SAM" id="Phobius"/>
    </source>
</evidence>
<dbReference type="RefSeq" id="XP_051864386.1">
    <property type="nucleotide sequence ID" value="XM_052008426.1"/>
</dbReference>
<feature type="transmembrane region" description="Helical" evidence="11">
    <location>
        <begin position="594"/>
        <end position="619"/>
    </location>
</feature>
<dbReference type="FunFam" id="3.40.50.300:FF:001225">
    <property type="entry name" value="ATP-binding cassette sub-family G member"/>
    <property type="match status" value="1"/>
</dbReference>
<evidence type="ECO:0000256" key="4">
    <source>
        <dbReference type="ARBA" id="ARBA00022474"/>
    </source>
</evidence>
<comment type="similarity">
    <text evidence="2">Belongs to the ABC transporter superfamily. ABCG family. Eye pigment precursor importer (TC 3.A.1.204) subfamily.</text>
</comment>
<keyword evidence="3" id="KW-0813">Transport</keyword>
<dbReference type="GO" id="GO:0005524">
    <property type="term" value="F:ATP binding"/>
    <property type="evidence" value="ECO:0007669"/>
    <property type="project" value="UniProtKB-KW"/>
</dbReference>
<dbReference type="Gene3D" id="3.40.50.300">
    <property type="entry name" value="P-loop containing nucleotide triphosphate hydrolases"/>
    <property type="match status" value="1"/>
</dbReference>
<evidence type="ECO:0000256" key="10">
    <source>
        <dbReference type="ARBA" id="ARBA00039188"/>
    </source>
</evidence>
<sequence>MVFYSNSESSIYTEAAIKRTRLKNLFRKRKFIPTFRLGTIKEHSKEPGEGATGPVAATAQSCISQSFGQTKNYGTLSSSGELPETLTYAWHNVDIFGAVHQPGSNWRQLVNRTRGLFCNERHIPAPRKHLLKNVCGVAYPGELLAVMGSSGAGKTTLLNALAFRSPQGVQVSPSSVRLLNGQPVDAKEMQARCAYVQQDDLFIGSLTAREHLIFQAMVRMPRQLSYRQRVARVDQVIQELSLSKCQHTIIGVPGRVKGLSGGERKRLAFASEALTDPPLLICDEPTSGLDSFTAHSVVQVLKKLSQKGKTVILTIHQPSSELFELFDKILLIAEGRVAFLGTPSEAVDFFSYVGAQCPTNYNPADFYVQVLAIVPGREVESRERIGKICDNFAISKVARDMEQLLAAKTQTQPLEQPENGYTYKATWFMQFRAVLWRSWLSVLKEPLLVKVRLIQTTMVAVLIGLIFLGQQLTQVGVMNINGAIFLFLTNMTFQNVFATINVFTSELPVFMREARSRLYRCDTYFLGKTIAELPLFLTVPFVFTAIAYPMIGLRAGALHFFNCLALVTLVANVSTSFGYLISCASSSTSMALSVGPPVIIPFLLFGGFFLNSGSVPIYLKWLSYLSWFRYANEGLLINQWADVEAGEISCTSSNTTCPSSGKVILETLNFSAADLPLDYIGLVLLIISFRGFAYLALRLRARRKE</sequence>
<feature type="transmembrane region" description="Helical" evidence="11">
    <location>
        <begin position="557"/>
        <end position="582"/>
    </location>
</feature>
<dbReference type="GeneID" id="117567462"/>
<evidence type="ECO:0000313" key="13">
    <source>
        <dbReference type="Proteomes" id="UP000515160"/>
    </source>
</evidence>
<feature type="transmembrane region" description="Helical" evidence="11">
    <location>
        <begin position="525"/>
        <end position="551"/>
    </location>
</feature>
<evidence type="ECO:0000256" key="9">
    <source>
        <dbReference type="ARBA" id="ARBA00023136"/>
    </source>
</evidence>
<keyword evidence="6" id="KW-0547">Nucleotide-binding</keyword>
<evidence type="ECO:0000256" key="5">
    <source>
        <dbReference type="ARBA" id="ARBA00022692"/>
    </source>
</evidence>
<evidence type="ECO:0000256" key="1">
    <source>
        <dbReference type="ARBA" id="ARBA00004141"/>
    </source>
</evidence>
<feature type="domain" description="ABC transporter" evidence="12">
    <location>
        <begin position="111"/>
        <end position="359"/>
    </location>
</feature>
<dbReference type="InterPro" id="IPR050352">
    <property type="entry name" value="ABCG_transporters"/>
</dbReference>
<protein>
    <recommendedName>
        <fullName evidence="10">Protein white</fullName>
    </recommendedName>
</protein>
<dbReference type="GO" id="GO:0005886">
    <property type="term" value="C:plasma membrane"/>
    <property type="evidence" value="ECO:0007669"/>
    <property type="project" value="TreeGrafter"/>
</dbReference>
<dbReference type="InterPro" id="IPR003439">
    <property type="entry name" value="ABC_transporter-like_ATP-bd"/>
</dbReference>
<feature type="transmembrane region" description="Helical" evidence="11">
    <location>
        <begin position="480"/>
        <end position="504"/>
    </location>
</feature>
<organism evidence="13 14">
    <name type="scientific">Drosophila albomicans</name>
    <name type="common">Fruit fly</name>
    <dbReference type="NCBI Taxonomy" id="7291"/>
    <lineage>
        <taxon>Eukaryota</taxon>
        <taxon>Metazoa</taxon>
        <taxon>Ecdysozoa</taxon>
        <taxon>Arthropoda</taxon>
        <taxon>Hexapoda</taxon>
        <taxon>Insecta</taxon>
        <taxon>Pterygota</taxon>
        <taxon>Neoptera</taxon>
        <taxon>Endopterygota</taxon>
        <taxon>Diptera</taxon>
        <taxon>Brachycera</taxon>
        <taxon>Muscomorpha</taxon>
        <taxon>Ephydroidea</taxon>
        <taxon>Drosophilidae</taxon>
        <taxon>Drosophila</taxon>
    </lineage>
</organism>
<dbReference type="PANTHER" id="PTHR48041">
    <property type="entry name" value="ABC TRANSPORTER G FAMILY MEMBER 28"/>
    <property type="match status" value="1"/>
</dbReference>
<proteinExistence type="inferred from homology"/>
<keyword evidence="9 11" id="KW-0472">Membrane</keyword>
<evidence type="ECO:0000256" key="7">
    <source>
        <dbReference type="ARBA" id="ARBA00022840"/>
    </source>
</evidence>
<dbReference type="InterPro" id="IPR003593">
    <property type="entry name" value="AAA+_ATPase"/>
</dbReference>
<dbReference type="SMART" id="SM00382">
    <property type="entry name" value="AAA"/>
    <property type="match status" value="1"/>
</dbReference>
<evidence type="ECO:0000259" key="12">
    <source>
        <dbReference type="PROSITE" id="PS50893"/>
    </source>
</evidence>
<dbReference type="GO" id="GO:0031409">
    <property type="term" value="F:pigment binding"/>
    <property type="evidence" value="ECO:0007669"/>
    <property type="project" value="UniProtKB-KW"/>
</dbReference>
<name>A0A9C6W9G4_DROAB</name>
<evidence type="ECO:0000256" key="2">
    <source>
        <dbReference type="ARBA" id="ARBA00005814"/>
    </source>
</evidence>
<dbReference type="OrthoDB" id="66620at2759"/>
<evidence type="ECO:0000256" key="6">
    <source>
        <dbReference type="ARBA" id="ARBA00022741"/>
    </source>
</evidence>
<dbReference type="PROSITE" id="PS50893">
    <property type="entry name" value="ABC_TRANSPORTER_2"/>
    <property type="match status" value="1"/>
</dbReference>
<dbReference type="Proteomes" id="UP000515160">
    <property type="component" value="Chromosome X"/>
</dbReference>
<dbReference type="Pfam" id="PF19055">
    <property type="entry name" value="ABC2_membrane_7"/>
    <property type="match status" value="1"/>
</dbReference>
<dbReference type="AlphaFoldDB" id="A0A9C6W9G4"/>
<dbReference type="InterPro" id="IPR027417">
    <property type="entry name" value="P-loop_NTPase"/>
</dbReference>
<evidence type="ECO:0000256" key="3">
    <source>
        <dbReference type="ARBA" id="ARBA00022448"/>
    </source>
</evidence>
<reference evidence="14" key="1">
    <citation type="submission" date="2025-08" db="UniProtKB">
        <authorList>
            <consortium name="RefSeq"/>
        </authorList>
    </citation>
    <scope>IDENTIFICATION</scope>
    <source>
        <strain evidence="14">15112-1751.03</strain>
        <tissue evidence="14">Whole Adult</tissue>
    </source>
</reference>
<dbReference type="InterPro" id="IPR017871">
    <property type="entry name" value="ABC_transporter-like_CS"/>
</dbReference>
<dbReference type="NCBIfam" id="TIGR00955">
    <property type="entry name" value="3a01204"/>
    <property type="match status" value="1"/>
</dbReference>
<dbReference type="SUPFAM" id="SSF52540">
    <property type="entry name" value="P-loop containing nucleoside triphosphate hydrolases"/>
    <property type="match status" value="1"/>
</dbReference>
<keyword evidence="8 11" id="KW-1133">Transmembrane helix</keyword>
<dbReference type="PANTHER" id="PTHR48041:SF129">
    <property type="entry name" value="PROTEIN WHITE"/>
    <property type="match status" value="1"/>
</dbReference>
<dbReference type="CTD" id="31271"/>
<dbReference type="GO" id="GO:0030659">
    <property type="term" value="C:cytoplasmic vesicle membrane"/>
    <property type="evidence" value="ECO:0007669"/>
    <property type="project" value="TreeGrafter"/>
</dbReference>
<dbReference type="InterPro" id="IPR043926">
    <property type="entry name" value="ABCG_dom"/>
</dbReference>
<keyword evidence="13" id="KW-1185">Reference proteome</keyword>
<dbReference type="GO" id="GO:0016887">
    <property type="term" value="F:ATP hydrolysis activity"/>
    <property type="evidence" value="ECO:0007669"/>
    <property type="project" value="InterPro"/>
</dbReference>
<keyword evidence="5 11" id="KW-0812">Transmembrane</keyword>
<dbReference type="GO" id="GO:0140359">
    <property type="term" value="F:ABC-type transporter activity"/>
    <property type="evidence" value="ECO:0007669"/>
    <property type="project" value="InterPro"/>
</dbReference>